<keyword evidence="2" id="KW-1185">Reference proteome</keyword>
<gene>
    <name evidence="1" type="ORF">GCM10025862_34320</name>
</gene>
<sequence length="145" mass="15656">MTRTYPFAQVDVFAARALSGNPLAVVFDAETLDDDEMARRTCGARTPGARRARSSRSAAPAWSGCGWTPTAPWRSGDNVPEDPVTGSLNAAIAQWLTAKGLVPQRYSAQQDRMLGRCGKIRVEVDEGTVWIGGPVHDRVRGTVTL</sequence>
<dbReference type="RefSeq" id="WP_241441650.1">
    <property type="nucleotide sequence ID" value="NZ_BSUJ01000001.1"/>
</dbReference>
<dbReference type="SUPFAM" id="SSF54506">
    <property type="entry name" value="Diaminopimelate epimerase-like"/>
    <property type="match status" value="2"/>
</dbReference>
<evidence type="ECO:0000313" key="1">
    <source>
        <dbReference type="EMBL" id="GMA21411.1"/>
    </source>
</evidence>
<dbReference type="Proteomes" id="UP001157109">
    <property type="component" value="Unassembled WGS sequence"/>
</dbReference>
<dbReference type="Gene3D" id="3.10.310.10">
    <property type="entry name" value="Diaminopimelate Epimerase, Chain A, domain 1"/>
    <property type="match status" value="2"/>
</dbReference>
<dbReference type="EMBL" id="BSUJ01000001">
    <property type="protein sequence ID" value="GMA21411.1"/>
    <property type="molecule type" value="Genomic_DNA"/>
</dbReference>
<name>A0ABQ6HSP0_9MICO</name>
<reference evidence="2" key="1">
    <citation type="journal article" date="2019" name="Int. J. Syst. Evol. Microbiol.">
        <title>The Global Catalogue of Microorganisms (GCM) 10K type strain sequencing project: providing services to taxonomists for standard genome sequencing and annotation.</title>
        <authorList>
            <consortium name="The Broad Institute Genomics Platform"/>
            <consortium name="The Broad Institute Genome Sequencing Center for Infectious Disease"/>
            <person name="Wu L."/>
            <person name="Ma J."/>
        </authorList>
    </citation>
    <scope>NUCLEOTIDE SEQUENCE [LARGE SCALE GENOMIC DNA]</scope>
    <source>
        <strain evidence="2">NBRC 105830</strain>
    </source>
</reference>
<proteinExistence type="predicted"/>
<accession>A0ABQ6HSP0</accession>
<organism evidence="1 2">
    <name type="scientific">Arsenicicoccus piscis</name>
    <dbReference type="NCBI Taxonomy" id="673954"/>
    <lineage>
        <taxon>Bacteria</taxon>
        <taxon>Bacillati</taxon>
        <taxon>Actinomycetota</taxon>
        <taxon>Actinomycetes</taxon>
        <taxon>Micrococcales</taxon>
        <taxon>Intrasporangiaceae</taxon>
        <taxon>Arsenicicoccus</taxon>
    </lineage>
</organism>
<comment type="caution">
    <text evidence="1">The sequence shown here is derived from an EMBL/GenBank/DDBJ whole genome shotgun (WGS) entry which is preliminary data.</text>
</comment>
<evidence type="ECO:0000313" key="2">
    <source>
        <dbReference type="Proteomes" id="UP001157109"/>
    </source>
</evidence>
<dbReference type="Pfam" id="PF02567">
    <property type="entry name" value="PhzC-PhzF"/>
    <property type="match status" value="1"/>
</dbReference>
<protein>
    <submittedName>
        <fullName evidence="1">Phenazine biosynthesis PhzC/PhzF protein</fullName>
    </submittedName>
</protein>
<dbReference type="InterPro" id="IPR003719">
    <property type="entry name" value="Phenazine_PhzF-like"/>
</dbReference>